<sequence length="43" mass="4896">MLLVTVILFSFHLGLDLTHKWGSTCKHPACRVTNVSGFLKYNF</sequence>
<dbReference type="AlphaFoldDB" id="A0A0E9V2Q1"/>
<evidence type="ECO:0000256" key="1">
    <source>
        <dbReference type="SAM" id="SignalP"/>
    </source>
</evidence>
<feature type="chain" id="PRO_5002434213" evidence="1">
    <location>
        <begin position="19"/>
        <end position="43"/>
    </location>
</feature>
<name>A0A0E9V2Q1_ANGAN</name>
<protein>
    <submittedName>
        <fullName evidence="2">Uncharacterized protein</fullName>
    </submittedName>
</protein>
<evidence type="ECO:0000313" key="2">
    <source>
        <dbReference type="EMBL" id="JAH72246.1"/>
    </source>
</evidence>
<organism evidence="2">
    <name type="scientific">Anguilla anguilla</name>
    <name type="common">European freshwater eel</name>
    <name type="synonym">Muraena anguilla</name>
    <dbReference type="NCBI Taxonomy" id="7936"/>
    <lineage>
        <taxon>Eukaryota</taxon>
        <taxon>Metazoa</taxon>
        <taxon>Chordata</taxon>
        <taxon>Craniata</taxon>
        <taxon>Vertebrata</taxon>
        <taxon>Euteleostomi</taxon>
        <taxon>Actinopterygii</taxon>
        <taxon>Neopterygii</taxon>
        <taxon>Teleostei</taxon>
        <taxon>Anguilliformes</taxon>
        <taxon>Anguillidae</taxon>
        <taxon>Anguilla</taxon>
    </lineage>
</organism>
<accession>A0A0E9V2Q1</accession>
<reference evidence="2" key="2">
    <citation type="journal article" date="2015" name="Fish Shellfish Immunol.">
        <title>Early steps in the European eel (Anguilla anguilla)-Vibrio vulnificus interaction in the gills: Role of the RtxA13 toxin.</title>
        <authorList>
            <person name="Callol A."/>
            <person name="Pajuelo D."/>
            <person name="Ebbesson L."/>
            <person name="Teles M."/>
            <person name="MacKenzie S."/>
            <person name="Amaro C."/>
        </authorList>
    </citation>
    <scope>NUCLEOTIDE SEQUENCE</scope>
</reference>
<feature type="signal peptide" evidence="1">
    <location>
        <begin position="1"/>
        <end position="18"/>
    </location>
</feature>
<dbReference type="EMBL" id="GBXM01036331">
    <property type="protein sequence ID" value="JAH72246.1"/>
    <property type="molecule type" value="Transcribed_RNA"/>
</dbReference>
<reference evidence="2" key="1">
    <citation type="submission" date="2014-11" db="EMBL/GenBank/DDBJ databases">
        <authorList>
            <person name="Amaro Gonzalez C."/>
        </authorList>
    </citation>
    <scope>NUCLEOTIDE SEQUENCE</scope>
</reference>
<proteinExistence type="predicted"/>
<keyword evidence="1" id="KW-0732">Signal</keyword>